<evidence type="ECO:0000313" key="3">
    <source>
        <dbReference type="Proteomes" id="UP001482620"/>
    </source>
</evidence>
<protein>
    <recommendedName>
        <fullName evidence="1">Ig-like domain-containing protein</fullName>
    </recommendedName>
</protein>
<keyword evidence="3" id="KW-1185">Reference proteome</keyword>
<dbReference type="SUPFAM" id="SSF48726">
    <property type="entry name" value="Immunoglobulin"/>
    <property type="match status" value="1"/>
</dbReference>
<name>A0ABV0SRM3_9TELE</name>
<dbReference type="Proteomes" id="UP001482620">
    <property type="component" value="Unassembled WGS sequence"/>
</dbReference>
<dbReference type="Pfam" id="PF07654">
    <property type="entry name" value="C1-set"/>
    <property type="match status" value="1"/>
</dbReference>
<gene>
    <name evidence="2" type="ORF">ILYODFUR_034773</name>
</gene>
<feature type="domain" description="Ig-like" evidence="1">
    <location>
        <begin position="21"/>
        <end position="113"/>
    </location>
</feature>
<dbReference type="InterPro" id="IPR007110">
    <property type="entry name" value="Ig-like_dom"/>
</dbReference>
<dbReference type="PROSITE" id="PS50835">
    <property type="entry name" value="IG_LIKE"/>
    <property type="match status" value="1"/>
</dbReference>
<dbReference type="InterPro" id="IPR013783">
    <property type="entry name" value="Ig-like_fold"/>
</dbReference>
<proteinExistence type="predicted"/>
<accession>A0ABV0SRM3</accession>
<evidence type="ECO:0000259" key="1">
    <source>
        <dbReference type="PROSITE" id="PS50835"/>
    </source>
</evidence>
<organism evidence="2 3">
    <name type="scientific">Ilyodon furcidens</name>
    <name type="common">goldbreast splitfin</name>
    <dbReference type="NCBI Taxonomy" id="33524"/>
    <lineage>
        <taxon>Eukaryota</taxon>
        <taxon>Metazoa</taxon>
        <taxon>Chordata</taxon>
        <taxon>Craniata</taxon>
        <taxon>Vertebrata</taxon>
        <taxon>Euteleostomi</taxon>
        <taxon>Actinopterygii</taxon>
        <taxon>Neopterygii</taxon>
        <taxon>Teleostei</taxon>
        <taxon>Neoteleostei</taxon>
        <taxon>Acanthomorphata</taxon>
        <taxon>Ovalentaria</taxon>
        <taxon>Atherinomorphae</taxon>
        <taxon>Cyprinodontiformes</taxon>
        <taxon>Goodeidae</taxon>
        <taxon>Ilyodon</taxon>
    </lineage>
</organism>
<comment type="caution">
    <text evidence="2">The sequence shown here is derived from an EMBL/GenBank/DDBJ whole genome shotgun (WGS) entry which is preliminary data.</text>
</comment>
<sequence length="132" mass="14729">MLVFIPADSLMHQETNKDQTPVSICLLTMKNDEVTLNCSVSTYDGWDLTVVWLYEGKDIDPQMKDLKTTQSGCSATVTFPASNQIYTPRSSELFKCQVQSYSGSMKEFNLMISLLTGRTGEINCLQQPSADL</sequence>
<dbReference type="Gene3D" id="2.60.40.10">
    <property type="entry name" value="Immunoglobulins"/>
    <property type="match status" value="1"/>
</dbReference>
<dbReference type="EMBL" id="JAHRIQ010006376">
    <property type="protein sequence ID" value="MEQ2223245.1"/>
    <property type="molecule type" value="Genomic_DNA"/>
</dbReference>
<dbReference type="InterPro" id="IPR003597">
    <property type="entry name" value="Ig_C1-set"/>
</dbReference>
<evidence type="ECO:0000313" key="2">
    <source>
        <dbReference type="EMBL" id="MEQ2223245.1"/>
    </source>
</evidence>
<dbReference type="InterPro" id="IPR036179">
    <property type="entry name" value="Ig-like_dom_sf"/>
</dbReference>
<reference evidence="2 3" key="1">
    <citation type="submission" date="2021-06" db="EMBL/GenBank/DDBJ databases">
        <authorList>
            <person name="Palmer J.M."/>
        </authorList>
    </citation>
    <scope>NUCLEOTIDE SEQUENCE [LARGE SCALE GENOMIC DNA]</scope>
    <source>
        <strain evidence="3">if_2019</strain>
        <tissue evidence="2">Muscle</tissue>
    </source>
</reference>